<name>A0A1H9VN47_9BACI</name>
<evidence type="ECO:0000313" key="1">
    <source>
        <dbReference type="EMBL" id="SES22623.1"/>
    </source>
</evidence>
<evidence type="ECO:0000313" key="2">
    <source>
        <dbReference type="Proteomes" id="UP000198571"/>
    </source>
</evidence>
<proteinExistence type="predicted"/>
<accession>A0A1H9VN47</accession>
<keyword evidence="2" id="KW-1185">Reference proteome</keyword>
<gene>
    <name evidence="1" type="ORF">SAMN05518684_111103</name>
</gene>
<dbReference type="Pfam" id="PF06866">
    <property type="entry name" value="DUF1256"/>
    <property type="match status" value="1"/>
</dbReference>
<reference evidence="2" key="1">
    <citation type="submission" date="2016-10" db="EMBL/GenBank/DDBJ databases">
        <authorList>
            <person name="Varghese N."/>
            <person name="Submissions S."/>
        </authorList>
    </citation>
    <scope>NUCLEOTIDE SEQUENCE [LARGE SCALE GENOMIC DNA]</scope>
    <source>
        <strain evidence="2">S9</strain>
    </source>
</reference>
<dbReference type="STRING" id="1601833.SAMN05518684_111103"/>
<dbReference type="EMBL" id="FOGT01000011">
    <property type="protein sequence ID" value="SES22623.1"/>
    <property type="molecule type" value="Genomic_DNA"/>
</dbReference>
<sequence>MVYGQLFREKNNKSERFHMEDPLAVQKLSRIIFSCLPSSPDVPVVVVCIGSDRSTGDSLGPLIGSKLMEKRCPLFSVYGTLDSTVHAKNLENTLEYIHKNYKDPFIIALDACLGRTESVGFMTVSEGPVIPGAAVKKKLPPVGDIHLTGIVNVGGYMEMMVLQNTRLSLVMSMADSMAEALWKAGCWQTNRHQILYPKKEGTV</sequence>
<dbReference type="InterPro" id="IPR009665">
    <property type="entry name" value="YyaC"/>
</dbReference>
<protein>
    <submittedName>
        <fullName evidence="1">Putative sporulation protein YyaC</fullName>
    </submittedName>
</protein>
<dbReference type="RefSeq" id="WP_093053497.1">
    <property type="nucleotide sequence ID" value="NZ_FOGT01000011.1"/>
</dbReference>
<organism evidence="1 2">
    <name type="scientific">Salipaludibacillus aurantiacus</name>
    <dbReference type="NCBI Taxonomy" id="1601833"/>
    <lineage>
        <taxon>Bacteria</taxon>
        <taxon>Bacillati</taxon>
        <taxon>Bacillota</taxon>
        <taxon>Bacilli</taxon>
        <taxon>Bacillales</taxon>
        <taxon>Bacillaceae</taxon>
    </lineage>
</organism>
<dbReference type="InterPro" id="IPR023430">
    <property type="entry name" value="Pept_HybD-like_dom_sf"/>
</dbReference>
<dbReference type="SUPFAM" id="SSF53163">
    <property type="entry name" value="HybD-like"/>
    <property type="match status" value="1"/>
</dbReference>
<dbReference type="OrthoDB" id="9815953at2"/>
<dbReference type="Proteomes" id="UP000198571">
    <property type="component" value="Unassembled WGS sequence"/>
</dbReference>
<dbReference type="AlphaFoldDB" id="A0A1H9VN47"/>
<dbReference type="NCBIfam" id="TIGR02841">
    <property type="entry name" value="spore_YyaC"/>
    <property type="match status" value="1"/>
</dbReference>